<dbReference type="eggNOG" id="COG0456">
    <property type="taxonomic scope" value="Bacteria"/>
</dbReference>
<accession>S2Z003</accession>
<protein>
    <recommendedName>
        <fullName evidence="4">N-acetyltransferase domain-containing protein</fullName>
    </recommendedName>
</protein>
<evidence type="ECO:0008006" key="4">
    <source>
        <dbReference type="Google" id="ProtNLM"/>
    </source>
</evidence>
<dbReference type="EMBL" id="ATBY01000011">
    <property type="protein sequence ID" value="EPD69821.1"/>
    <property type="molecule type" value="Genomic_DNA"/>
</dbReference>
<feature type="compositionally biased region" description="Polar residues" evidence="1">
    <location>
        <begin position="22"/>
        <end position="38"/>
    </location>
</feature>
<dbReference type="InterPro" id="IPR016181">
    <property type="entry name" value="Acyl_CoA_acyltransferase"/>
</dbReference>
<sequence length="316" mass="35032">MSHSPHWPTSLVMRVVSLLSSGKQATSGPISPQVTSLTGERESKGKTRASFANFSAPTATPLHTQERDSHEPDPDRSIIVQVSRERFVDNVEHYVDLYMAAMKYDSRLRASRIAAWEHDATLTGFVAFEAVDPAFPQSPIGICYGHNADDASWWHREIARGVMFRKPTALDAPRLLQTYFEVCEIHVKDSAQSHGIGRRLLRRLLSATNAPFALLSTPEVPGESNRAFSLYRSSEFGFQDLLRSFYFYGDYRPFAVLFAQLDTGAPGDTAARTTADTRPATRTRSTTEPDREVNSWRGAEPAQRGATGDTPASGNH</sequence>
<dbReference type="Proteomes" id="UP000014408">
    <property type="component" value="Unassembled WGS sequence"/>
</dbReference>
<proteinExistence type="predicted"/>
<dbReference type="STRING" id="1125779.HMPREF1219_00968"/>
<evidence type="ECO:0000313" key="2">
    <source>
        <dbReference type="EMBL" id="EPD69821.1"/>
    </source>
</evidence>
<evidence type="ECO:0000313" key="3">
    <source>
        <dbReference type="Proteomes" id="UP000014408"/>
    </source>
</evidence>
<evidence type="ECO:0000256" key="1">
    <source>
        <dbReference type="SAM" id="MobiDB-lite"/>
    </source>
</evidence>
<reference evidence="2 3" key="1">
    <citation type="submission" date="2013-05" db="EMBL/GenBank/DDBJ databases">
        <title>The Genome Sequence of Corynebacterium pyruviciproducens 1773O (ATCC BAA-1742).</title>
        <authorList>
            <consortium name="The Broad Institute Genomics Platform"/>
            <person name="Earl A."/>
            <person name="Ward D."/>
            <person name="Feldgarden M."/>
            <person name="Gevers D."/>
            <person name="Tong J."/>
            <person name="Walker B."/>
            <person name="Young S."/>
            <person name="Zeng Q."/>
            <person name="Gargeya S."/>
            <person name="Fitzgerald M."/>
            <person name="Haas B."/>
            <person name="Abouelleil A."/>
            <person name="Allen A.W."/>
            <person name="Alvarado L."/>
            <person name="Arachchi H.M."/>
            <person name="Berlin A.M."/>
            <person name="Chapman S.B."/>
            <person name="Gainer-Dewar J."/>
            <person name="Goldberg J."/>
            <person name="Griggs A."/>
            <person name="Gujja S."/>
            <person name="Hansen M."/>
            <person name="Howarth C."/>
            <person name="Imamovic A."/>
            <person name="Ireland A."/>
            <person name="Larimer J."/>
            <person name="McCowan C."/>
            <person name="Murphy C."/>
            <person name="Pearson M."/>
            <person name="Poon T.W."/>
            <person name="Priest M."/>
            <person name="Roberts A."/>
            <person name="Saif S."/>
            <person name="Shea T."/>
            <person name="Sisk P."/>
            <person name="Sykes S."/>
            <person name="Wortman J."/>
            <person name="Nusbaum C."/>
            <person name="Birren B."/>
        </authorList>
    </citation>
    <scope>NUCLEOTIDE SEQUENCE [LARGE SCALE GENOMIC DNA]</scope>
    <source>
        <strain evidence="2 3">ATCC BAA-1742</strain>
    </source>
</reference>
<feature type="region of interest" description="Disordered" evidence="1">
    <location>
        <begin position="266"/>
        <end position="316"/>
    </location>
</feature>
<comment type="caution">
    <text evidence="2">The sequence shown here is derived from an EMBL/GenBank/DDBJ whole genome shotgun (WGS) entry which is preliminary data.</text>
</comment>
<gene>
    <name evidence="2" type="ORF">HMPREF1219_00968</name>
</gene>
<dbReference type="AlphaFoldDB" id="S2Z003"/>
<feature type="region of interest" description="Disordered" evidence="1">
    <location>
        <begin position="22"/>
        <end position="76"/>
    </location>
</feature>
<feature type="compositionally biased region" description="Basic and acidic residues" evidence="1">
    <location>
        <begin position="64"/>
        <end position="76"/>
    </location>
</feature>
<organism evidence="2 3">
    <name type="scientific">Corynebacterium pyruviciproducens ATCC BAA-1742</name>
    <dbReference type="NCBI Taxonomy" id="1125779"/>
    <lineage>
        <taxon>Bacteria</taxon>
        <taxon>Bacillati</taxon>
        <taxon>Actinomycetota</taxon>
        <taxon>Actinomycetes</taxon>
        <taxon>Mycobacteriales</taxon>
        <taxon>Corynebacteriaceae</taxon>
        <taxon>Corynebacterium</taxon>
    </lineage>
</organism>
<name>S2Z003_9CORY</name>
<feature type="compositionally biased region" description="Polar residues" evidence="1">
    <location>
        <begin position="50"/>
        <end position="63"/>
    </location>
</feature>
<feature type="compositionally biased region" description="Basic and acidic residues" evidence="1">
    <location>
        <begin position="285"/>
        <end position="294"/>
    </location>
</feature>
<dbReference type="SUPFAM" id="SSF55729">
    <property type="entry name" value="Acyl-CoA N-acyltransferases (Nat)"/>
    <property type="match status" value="1"/>
</dbReference>
<dbReference type="PATRIC" id="fig|1125779.3.peg.955"/>
<feature type="compositionally biased region" description="Low complexity" evidence="1">
    <location>
        <begin position="266"/>
        <end position="284"/>
    </location>
</feature>
<keyword evidence="3" id="KW-1185">Reference proteome</keyword>
<dbReference type="Gene3D" id="3.40.630.30">
    <property type="match status" value="1"/>
</dbReference>
<dbReference type="HOGENOM" id="CLU_879157_0_0_11"/>